<sequence length="136" mass="15180">MKYNHPPPVYTANDVEECLEVEPSTLYSDERQSHLQPPLKDFPQEPKPAKKTYIYTVGKKLESGSENMKVIQIDEPGDVVIVGNEDRVDFTGAIVYSCIVIFCFGWICGLIAFILASLTIGIIVIVTLLAMRSDNK</sequence>
<dbReference type="Proteomes" id="UP000015101">
    <property type="component" value="Unassembled WGS sequence"/>
</dbReference>
<dbReference type="RefSeq" id="XP_009028999.1">
    <property type="nucleotide sequence ID" value="XM_009030751.1"/>
</dbReference>
<organism evidence="3 4">
    <name type="scientific">Helobdella robusta</name>
    <name type="common">Californian leech</name>
    <dbReference type="NCBI Taxonomy" id="6412"/>
    <lineage>
        <taxon>Eukaryota</taxon>
        <taxon>Metazoa</taxon>
        <taxon>Spiralia</taxon>
        <taxon>Lophotrochozoa</taxon>
        <taxon>Annelida</taxon>
        <taxon>Clitellata</taxon>
        <taxon>Hirudinea</taxon>
        <taxon>Rhynchobdellida</taxon>
        <taxon>Glossiphoniidae</taxon>
        <taxon>Helobdella</taxon>
    </lineage>
</organism>
<reference evidence="4" key="1">
    <citation type="submission" date="2012-12" db="EMBL/GenBank/DDBJ databases">
        <authorList>
            <person name="Hellsten U."/>
            <person name="Grimwood J."/>
            <person name="Chapman J.A."/>
            <person name="Shapiro H."/>
            <person name="Aerts A."/>
            <person name="Otillar R.P."/>
            <person name="Terry A.Y."/>
            <person name="Boore J.L."/>
            <person name="Simakov O."/>
            <person name="Marletaz F."/>
            <person name="Cho S.-J."/>
            <person name="Edsinger-Gonzales E."/>
            <person name="Havlak P."/>
            <person name="Kuo D.-H."/>
            <person name="Larsson T."/>
            <person name="Lv J."/>
            <person name="Arendt D."/>
            <person name="Savage R."/>
            <person name="Osoegawa K."/>
            <person name="de Jong P."/>
            <person name="Lindberg D.R."/>
            <person name="Seaver E.C."/>
            <person name="Weisblat D.A."/>
            <person name="Putnam N.H."/>
            <person name="Grigoriev I.V."/>
            <person name="Rokhsar D.S."/>
        </authorList>
    </citation>
    <scope>NUCLEOTIDE SEQUENCE</scope>
</reference>
<evidence type="ECO:0000256" key="1">
    <source>
        <dbReference type="SAM" id="Phobius"/>
    </source>
</evidence>
<dbReference type="InParanoid" id="T1EVT2"/>
<dbReference type="AlphaFoldDB" id="T1EVT2"/>
<feature type="transmembrane region" description="Helical" evidence="1">
    <location>
        <begin position="93"/>
        <end position="126"/>
    </location>
</feature>
<proteinExistence type="predicted"/>
<keyword evidence="1" id="KW-1133">Transmembrane helix</keyword>
<dbReference type="KEGG" id="hro:HELRODRAFT_164781"/>
<accession>T1EVT2</accession>
<name>T1EVT2_HELRO</name>
<reference evidence="3" key="3">
    <citation type="submission" date="2015-06" db="UniProtKB">
        <authorList>
            <consortium name="EnsemblMetazoa"/>
        </authorList>
    </citation>
    <scope>IDENTIFICATION</scope>
</reference>
<gene>
    <name evidence="3" type="primary">20200682</name>
    <name evidence="2" type="ORF">HELRODRAFT_164781</name>
</gene>
<dbReference type="CTD" id="20200682"/>
<keyword evidence="1" id="KW-0472">Membrane</keyword>
<keyword evidence="1" id="KW-0812">Transmembrane</keyword>
<dbReference type="GeneID" id="20200682"/>
<dbReference type="EnsemblMetazoa" id="HelroT164781">
    <property type="protein sequence ID" value="HelroP164781"/>
    <property type="gene ID" value="HelroG164781"/>
</dbReference>
<evidence type="ECO:0000313" key="4">
    <source>
        <dbReference type="Proteomes" id="UP000015101"/>
    </source>
</evidence>
<dbReference type="EMBL" id="AMQM01001824">
    <property type="status" value="NOT_ANNOTATED_CDS"/>
    <property type="molecule type" value="Genomic_DNA"/>
</dbReference>
<evidence type="ECO:0000313" key="2">
    <source>
        <dbReference type="EMBL" id="ESN92692.1"/>
    </source>
</evidence>
<keyword evidence="4" id="KW-1185">Reference proteome</keyword>
<dbReference type="HOGENOM" id="CLU_1877682_0_0_1"/>
<evidence type="ECO:0000313" key="3">
    <source>
        <dbReference type="EnsemblMetazoa" id="HelroP164781"/>
    </source>
</evidence>
<reference evidence="2 4" key="2">
    <citation type="journal article" date="2013" name="Nature">
        <title>Insights into bilaterian evolution from three spiralian genomes.</title>
        <authorList>
            <person name="Simakov O."/>
            <person name="Marletaz F."/>
            <person name="Cho S.J."/>
            <person name="Edsinger-Gonzales E."/>
            <person name="Havlak P."/>
            <person name="Hellsten U."/>
            <person name="Kuo D.H."/>
            <person name="Larsson T."/>
            <person name="Lv J."/>
            <person name="Arendt D."/>
            <person name="Savage R."/>
            <person name="Osoegawa K."/>
            <person name="de Jong P."/>
            <person name="Grimwood J."/>
            <person name="Chapman J.A."/>
            <person name="Shapiro H."/>
            <person name="Aerts A."/>
            <person name="Otillar R.P."/>
            <person name="Terry A.Y."/>
            <person name="Boore J.L."/>
            <person name="Grigoriev I.V."/>
            <person name="Lindberg D.R."/>
            <person name="Seaver E.C."/>
            <person name="Weisblat D.A."/>
            <person name="Putnam N.H."/>
            <person name="Rokhsar D.S."/>
        </authorList>
    </citation>
    <scope>NUCLEOTIDE SEQUENCE</scope>
</reference>
<protein>
    <submittedName>
        <fullName evidence="2 3">Uncharacterized protein</fullName>
    </submittedName>
</protein>
<dbReference type="EMBL" id="KB097639">
    <property type="protein sequence ID" value="ESN92692.1"/>
    <property type="molecule type" value="Genomic_DNA"/>
</dbReference>